<dbReference type="InterPro" id="IPR027417">
    <property type="entry name" value="P-loop_NTPase"/>
</dbReference>
<evidence type="ECO:0000313" key="2">
    <source>
        <dbReference type="EMBL" id="OQD74528.1"/>
    </source>
</evidence>
<dbReference type="OrthoDB" id="1696305at2759"/>
<gene>
    <name evidence="2" type="ORF">PENDEC_c010G06355</name>
</gene>
<accession>A0A1V6PBV5</accession>
<dbReference type="SUPFAM" id="SSF52540">
    <property type="entry name" value="P-loop containing nucleoside triphosphate hydrolases"/>
    <property type="match status" value="1"/>
</dbReference>
<dbReference type="InterPro" id="IPR050896">
    <property type="entry name" value="Mito_lipid_metab_GTPase"/>
</dbReference>
<comment type="caution">
    <text evidence="2">The sequence shown here is derived from an EMBL/GenBank/DDBJ whole genome shotgun (WGS) entry which is preliminary data.</text>
</comment>
<reference evidence="3" key="1">
    <citation type="journal article" date="2017" name="Nat. Microbiol.">
        <title>Global analysis of biosynthetic gene clusters reveals vast potential of secondary metabolite production in Penicillium species.</title>
        <authorList>
            <person name="Nielsen J.C."/>
            <person name="Grijseels S."/>
            <person name="Prigent S."/>
            <person name="Ji B."/>
            <person name="Dainat J."/>
            <person name="Nielsen K.F."/>
            <person name="Frisvad J.C."/>
            <person name="Workman M."/>
            <person name="Nielsen J."/>
        </authorList>
    </citation>
    <scope>NUCLEOTIDE SEQUENCE [LARGE SCALE GENOMIC DNA]</scope>
    <source>
        <strain evidence="3">IBT 11843</strain>
    </source>
</reference>
<dbReference type="GO" id="GO:0005739">
    <property type="term" value="C:mitochondrion"/>
    <property type="evidence" value="ECO:0007669"/>
    <property type="project" value="TreeGrafter"/>
</dbReference>
<proteinExistence type="predicted"/>
<dbReference type="EMBL" id="MDYL01000010">
    <property type="protein sequence ID" value="OQD74528.1"/>
    <property type="molecule type" value="Genomic_DNA"/>
</dbReference>
<evidence type="ECO:0000256" key="1">
    <source>
        <dbReference type="SAM" id="MobiDB-lite"/>
    </source>
</evidence>
<dbReference type="STRING" id="69771.A0A1V6PBV5"/>
<evidence type="ECO:0008006" key="4">
    <source>
        <dbReference type="Google" id="ProtNLM"/>
    </source>
</evidence>
<protein>
    <recommendedName>
        <fullName evidence="4">G domain-containing protein</fullName>
    </recommendedName>
</protein>
<feature type="region of interest" description="Disordered" evidence="1">
    <location>
        <begin position="99"/>
        <end position="121"/>
    </location>
</feature>
<dbReference type="OMA" id="GWLNNKP"/>
<dbReference type="Proteomes" id="UP000191522">
    <property type="component" value="Unassembled WGS sequence"/>
</dbReference>
<dbReference type="AlphaFoldDB" id="A0A1V6PBV5"/>
<name>A0A1V6PBV5_PENDC</name>
<dbReference type="Gene3D" id="3.40.50.300">
    <property type="entry name" value="P-loop containing nucleotide triphosphate hydrolases"/>
    <property type="match status" value="1"/>
</dbReference>
<keyword evidence="3" id="KW-1185">Reference proteome</keyword>
<feature type="compositionally biased region" description="Basic residues" evidence="1">
    <location>
        <begin position="105"/>
        <end position="115"/>
    </location>
</feature>
<dbReference type="PANTHER" id="PTHR46434">
    <property type="entry name" value="GENETIC INTERACTOR OF PROHIBITINS 3, MITOCHONDRIAL"/>
    <property type="match status" value="1"/>
</dbReference>
<sequence>MSTCSRGAIARALRLDILRNQSRAYTRQLSHTIYPRVCSTGARSLANFVSVGQQPANPRRVFSTTCFRQSEAPIQSLVDVLPLCCPGCGAFSQTIEPDEPGYYSKSRKQRRKPLASKKDVTNPRDAELDYVAVSGTQGSPVEDHAHITGESTPPKPIQGGALPDDIMESESSSIESPKQITQVCDRCHNLIHHNKAVSTPKPSILSIREFLDESPYKDNCVYHILDAADFPMSLVPHIHQALSLQEQRSRNRRATTEKYFGGRKLPTLNFIITRSDLLAATKDQVDSKMEYVRSVLRTSLGKAGKDVRLGNVHMVSAHRGWWTKKVKEEIYERGGGIWVVGKANVGKSSFIEACYPKNSRSMENMAEWIQQQREQEVSHQRQDSLLDLLEPDGLLPPAPREDAFPVLPVVSSLPGTTVSPIRIPFGRGRGEVIDLPGMERGQLEDFVRDEHKRDLIMTKRVKPDRCTIKPGQSLLLGGGLVRITSVNPEDTVLAACFVPIETHITKTDKAIEMQTEQRPYPGKVLMVEGTGSSITSAGKFDLEWDVTASNLPDSVAKAVKDRKIPIPPLPYRVMSADILVEGCGWIEVSVQVRAKRMSENESPSYPQIEVFTPNGKHIGSRPPIECWNFIAEKRKADKRKRPRLHYRYS</sequence>
<dbReference type="PANTHER" id="PTHR46434:SF1">
    <property type="entry name" value="GENETIC INTERACTOR OF PROHIBITINS 3, MITOCHONDRIAL"/>
    <property type="match status" value="1"/>
</dbReference>
<organism evidence="2 3">
    <name type="scientific">Penicillium decumbens</name>
    <dbReference type="NCBI Taxonomy" id="69771"/>
    <lineage>
        <taxon>Eukaryota</taxon>
        <taxon>Fungi</taxon>
        <taxon>Dikarya</taxon>
        <taxon>Ascomycota</taxon>
        <taxon>Pezizomycotina</taxon>
        <taxon>Eurotiomycetes</taxon>
        <taxon>Eurotiomycetidae</taxon>
        <taxon>Eurotiales</taxon>
        <taxon>Aspergillaceae</taxon>
        <taxon>Penicillium</taxon>
    </lineage>
</organism>
<evidence type="ECO:0000313" key="3">
    <source>
        <dbReference type="Proteomes" id="UP000191522"/>
    </source>
</evidence>